<dbReference type="Pfam" id="PF01614">
    <property type="entry name" value="IclR_C"/>
    <property type="match status" value="1"/>
</dbReference>
<protein>
    <submittedName>
        <fullName evidence="6">Helix-turn-helix domain-containing protein</fullName>
    </submittedName>
</protein>
<evidence type="ECO:0000259" key="4">
    <source>
        <dbReference type="PROSITE" id="PS51077"/>
    </source>
</evidence>
<keyword evidence="1" id="KW-0805">Transcription regulation</keyword>
<organism evidence="6 7">
    <name type="scientific">Achromobacter spanius</name>
    <dbReference type="NCBI Taxonomy" id="217203"/>
    <lineage>
        <taxon>Bacteria</taxon>
        <taxon>Pseudomonadati</taxon>
        <taxon>Pseudomonadota</taxon>
        <taxon>Betaproteobacteria</taxon>
        <taxon>Burkholderiales</taxon>
        <taxon>Alcaligenaceae</taxon>
        <taxon>Achromobacter</taxon>
    </lineage>
</organism>
<dbReference type="InterPro" id="IPR036390">
    <property type="entry name" value="WH_DNA-bd_sf"/>
</dbReference>
<accession>A0AA42S4N1</accession>
<dbReference type="SUPFAM" id="SSF46785">
    <property type="entry name" value="Winged helix' DNA-binding domain"/>
    <property type="match status" value="1"/>
</dbReference>
<dbReference type="PROSITE" id="PS51078">
    <property type="entry name" value="ICLR_ED"/>
    <property type="match status" value="1"/>
</dbReference>
<dbReference type="AlphaFoldDB" id="A0AA42S4N1"/>
<dbReference type="SMART" id="SM00346">
    <property type="entry name" value="HTH_ICLR"/>
    <property type="match status" value="1"/>
</dbReference>
<dbReference type="PANTHER" id="PTHR30136:SF34">
    <property type="entry name" value="TRANSCRIPTIONAL REGULATOR"/>
    <property type="match status" value="1"/>
</dbReference>
<evidence type="ECO:0000256" key="3">
    <source>
        <dbReference type="ARBA" id="ARBA00023163"/>
    </source>
</evidence>
<dbReference type="Gene3D" id="3.30.450.40">
    <property type="match status" value="1"/>
</dbReference>
<dbReference type="Proteomes" id="UP001161094">
    <property type="component" value="Unassembled WGS sequence"/>
</dbReference>
<comment type="caution">
    <text evidence="6">The sequence shown here is derived from an EMBL/GenBank/DDBJ whole genome shotgun (WGS) entry which is preliminary data.</text>
</comment>
<gene>
    <name evidence="6" type="ORF">N5D93_16250</name>
</gene>
<keyword evidence="2" id="KW-0238">DNA-binding</keyword>
<dbReference type="InterPro" id="IPR036388">
    <property type="entry name" value="WH-like_DNA-bd_sf"/>
</dbReference>
<reference evidence="6" key="1">
    <citation type="submission" date="2022-09" db="EMBL/GenBank/DDBJ databases">
        <title>Intensive care unit water sources are persistently colonized with multi-drug resistant bacteria and are the site of extensive horizontal gene transfer of antibiotic resistance genes.</title>
        <authorList>
            <person name="Diorio-Toth L."/>
        </authorList>
    </citation>
    <scope>NUCLEOTIDE SEQUENCE</scope>
    <source>
        <strain evidence="6">GD03843</strain>
    </source>
</reference>
<evidence type="ECO:0000259" key="5">
    <source>
        <dbReference type="PROSITE" id="PS51078"/>
    </source>
</evidence>
<dbReference type="GO" id="GO:0045892">
    <property type="term" value="P:negative regulation of DNA-templated transcription"/>
    <property type="evidence" value="ECO:0007669"/>
    <property type="project" value="TreeGrafter"/>
</dbReference>
<evidence type="ECO:0000313" key="7">
    <source>
        <dbReference type="Proteomes" id="UP001161094"/>
    </source>
</evidence>
<feature type="domain" description="IclR-ED" evidence="5">
    <location>
        <begin position="91"/>
        <end position="272"/>
    </location>
</feature>
<evidence type="ECO:0000256" key="1">
    <source>
        <dbReference type="ARBA" id="ARBA00023015"/>
    </source>
</evidence>
<dbReference type="Gene3D" id="1.10.10.10">
    <property type="entry name" value="Winged helix-like DNA-binding domain superfamily/Winged helix DNA-binding domain"/>
    <property type="match status" value="1"/>
</dbReference>
<dbReference type="InterPro" id="IPR014757">
    <property type="entry name" value="Tscrpt_reg_IclR_C"/>
</dbReference>
<dbReference type="RefSeq" id="WP_279995864.1">
    <property type="nucleotide sequence ID" value="NZ_JAOCDZ010000010.1"/>
</dbReference>
<sequence length="272" mass="29321">MSTPPLTPTTAPANDIAREDDVDERLFVASVEKAMRVLESFDRDNQALSILELNERTGLGRSATQRFVYTLHRLGYLQRLAGAKTYRLSTRLVGLAGAMLGGNAPLQHAWPHLVELARETGESVSWVELDGDEIIVLGNIPSVHPVSVNLPVGSRFAALPASSGQALLAHLPDEALRARIVAMPARVRARFGDRDDDEILSFFTKARAQGYSMTEKNLGQGSVSISVPVVDARGQTIAAINLSTLAARHDANAVSTRLLPLVMQAARDLIAA</sequence>
<dbReference type="PROSITE" id="PS51077">
    <property type="entry name" value="HTH_ICLR"/>
    <property type="match status" value="1"/>
</dbReference>
<feature type="domain" description="HTH iclR-type" evidence="4">
    <location>
        <begin position="28"/>
        <end position="90"/>
    </location>
</feature>
<evidence type="ECO:0000313" key="6">
    <source>
        <dbReference type="EMBL" id="MDH0737365.1"/>
    </source>
</evidence>
<dbReference type="SUPFAM" id="SSF55781">
    <property type="entry name" value="GAF domain-like"/>
    <property type="match status" value="1"/>
</dbReference>
<name>A0AA42S4N1_9BURK</name>
<dbReference type="GO" id="GO:0003700">
    <property type="term" value="F:DNA-binding transcription factor activity"/>
    <property type="evidence" value="ECO:0007669"/>
    <property type="project" value="TreeGrafter"/>
</dbReference>
<dbReference type="EMBL" id="JAOCDZ010000010">
    <property type="protein sequence ID" value="MDH0737365.1"/>
    <property type="molecule type" value="Genomic_DNA"/>
</dbReference>
<dbReference type="InterPro" id="IPR050707">
    <property type="entry name" value="HTH_MetabolicPath_Reg"/>
</dbReference>
<evidence type="ECO:0000256" key="2">
    <source>
        <dbReference type="ARBA" id="ARBA00023125"/>
    </source>
</evidence>
<dbReference type="GO" id="GO:0003677">
    <property type="term" value="F:DNA binding"/>
    <property type="evidence" value="ECO:0007669"/>
    <property type="project" value="UniProtKB-KW"/>
</dbReference>
<dbReference type="InterPro" id="IPR005471">
    <property type="entry name" value="Tscrpt_reg_IclR_N"/>
</dbReference>
<dbReference type="PANTHER" id="PTHR30136">
    <property type="entry name" value="HELIX-TURN-HELIX TRANSCRIPTIONAL REGULATOR, ICLR FAMILY"/>
    <property type="match status" value="1"/>
</dbReference>
<proteinExistence type="predicted"/>
<dbReference type="InterPro" id="IPR029016">
    <property type="entry name" value="GAF-like_dom_sf"/>
</dbReference>
<keyword evidence="3" id="KW-0804">Transcription</keyword>
<dbReference type="Pfam" id="PF09339">
    <property type="entry name" value="HTH_IclR"/>
    <property type="match status" value="1"/>
</dbReference>